<reference evidence="2 3" key="1">
    <citation type="journal article" date="2018" name="Elife">
        <title>Functional genomics of lipid metabolism in the oleaginous yeast Rhodosporidium toruloides.</title>
        <authorList>
            <person name="Coradetti S.T."/>
            <person name="Pinel D."/>
            <person name="Geiselman G."/>
            <person name="Ito M."/>
            <person name="Mondo S."/>
            <person name="Reilly M.C."/>
            <person name="Cheng Y.F."/>
            <person name="Bauer S."/>
            <person name="Grigoriev I."/>
            <person name="Gladden J.M."/>
            <person name="Simmons B.A."/>
            <person name="Brem R."/>
            <person name="Arkin A.P."/>
            <person name="Skerker J.M."/>
        </authorList>
    </citation>
    <scope>NUCLEOTIDE SEQUENCE [LARGE SCALE GENOMIC DNA]</scope>
    <source>
        <strain evidence="2 3">NBRC 0880</strain>
    </source>
</reference>
<dbReference type="EMBL" id="LCTV02000012">
    <property type="protein sequence ID" value="PRQ71400.1"/>
    <property type="molecule type" value="Genomic_DNA"/>
</dbReference>
<sequence length="142" mass="15438">MNAVSRITDRPSLARRPPRSPDSPRHRAPLLPAGTAAQSRTTNSLTEGHASHRHPTTPLPHSASPASLHPTLLDSLPPQTPSPRLVHGCVRSLLRTQGWISPSRLLSTRTGWVVGRQRREGSRDGAYTRSLAPRVALFFQGG</sequence>
<protein>
    <submittedName>
        <fullName evidence="2">Uncharacterized protein</fullName>
    </submittedName>
</protein>
<feature type="region of interest" description="Disordered" evidence="1">
    <location>
        <begin position="1"/>
        <end position="84"/>
    </location>
</feature>
<dbReference type="Proteomes" id="UP000239560">
    <property type="component" value="Unassembled WGS sequence"/>
</dbReference>
<dbReference type="AlphaFoldDB" id="A0A2T0A065"/>
<feature type="compositionally biased region" description="Polar residues" evidence="1">
    <location>
        <begin position="36"/>
        <end position="46"/>
    </location>
</feature>
<evidence type="ECO:0000256" key="1">
    <source>
        <dbReference type="SAM" id="MobiDB-lite"/>
    </source>
</evidence>
<gene>
    <name evidence="2" type="ORF">AAT19DRAFT_10258</name>
</gene>
<comment type="caution">
    <text evidence="2">The sequence shown here is derived from an EMBL/GenBank/DDBJ whole genome shotgun (WGS) entry which is preliminary data.</text>
</comment>
<accession>A0A2T0A065</accession>
<evidence type="ECO:0000313" key="3">
    <source>
        <dbReference type="Proteomes" id="UP000239560"/>
    </source>
</evidence>
<evidence type="ECO:0000313" key="2">
    <source>
        <dbReference type="EMBL" id="PRQ71400.1"/>
    </source>
</evidence>
<name>A0A2T0A065_RHOTO</name>
<proteinExistence type="predicted"/>
<organism evidence="2 3">
    <name type="scientific">Rhodotorula toruloides</name>
    <name type="common">Yeast</name>
    <name type="synonym">Rhodosporidium toruloides</name>
    <dbReference type="NCBI Taxonomy" id="5286"/>
    <lineage>
        <taxon>Eukaryota</taxon>
        <taxon>Fungi</taxon>
        <taxon>Dikarya</taxon>
        <taxon>Basidiomycota</taxon>
        <taxon>Pucciniomycotina</taxon>
        <taxon>Microbotryomycetes</taxon>
        <taxon>Sporidiobolales</taxon>
        <taxon>Sporidiobolaceae</taxon>
        <taxon>Rhodotorula</taxon>
    </lineage>
</organism>